<dbReference type="GO" id="GO:0004352">
    <property type="term" value="F:glutamate dehydrogenase (NAD+) activity"/>
    <property type="evidence" value="ECO:0007669"/>
    <property type="project" value="TreeGrafter"/>
</dbReference>
<dbReference type="InterPro" id="IPR036291">
    <property type="entry name" value="NAD(P)-bd_dom_sf"/>
</dbReference>
<evidence type="ECO:0000256" key="1">
    <source>
        <dbReference type="ARBA" id="ARBA00023002"/>
    </source>
</evidence>
<gene>
    <name evidence="3" type="ORF">S01H1_23473</name>
</gene>
<proteinExistence type="predicted"/>
<dbReference type="SUPFAM" id="SSF51735">
    <property type="entry name" value="NAD(P)-binding Rossmann-fold domains"/>
    <property type="match status" value="1"/>
</dbReference>
<accession>X0UC71</accession>
<dbReference type="InterPro" id="IPR006096">
    <property type="entry name" value="Glu/Leu/Phe/Val/Trp_DH_C"/>
</dbReference>
<dbReference type="Pfam" id="PF00208">
    <property type="entry name" value="ELFV_dehydrog"/>
    <property type="match status" value="1"/>
</dbReference>
<sequence length="119" mass="13534">QITVRNAGKIKAKIIAEGANAPTTPDADEILNKRNIFVIPDILCNAGGVFVSYLEYTQETQREQWTLSQVEERLTNRMTRQFNKVYDYAQQERLTMREAAMNLAVKKVADALITRGFLP</sequence>
<protein>
    <recommendedName>
        <fullName evidence="2">Glutamate/phenylalanine/leucine/valine/L-tryptophan dehydrogenase C-terminal domain-containing protein</fullName>
    </recommendedName>
</protein>
<dbReference type="PANTHER" id="PTHR11606:SF13">
    <property type="entry name" value="GLUTAMATE DEHYDROGENASE 1, MITOCHONDRIAL"/>
    <property type="match status" value="1"/>
</dbReference>
<dbReference type="Gene3D" id="3.40.50.720">
    <property type="entry name" value="NAD(P)-binding Rossmann-like Domain"/>
    <property type="match status" value="1"/>
</dbReference>
<feature type="non-terminal residue" evidence="3">
    <location>
        <position position="1"/>
    </location>
</feature>
<organism evidence="3">
    <name type="scientific">marine sediment metagenome</name>
    <dbReference type="NCBI Taxonomy" id="412755"/>
    <lineage>
        <taxon>unclassified sequences</taxon>
        <taxon>metagenomes</taxon>
        <taxon>ecological metagenomes</taxon>
    </lineage>
</organism>
<evidence type="ECO:0000313" key="3">
    <source>
        <dbReference type="EMBL" id="GAF97952.1"/>
    </source>
</evidence>
<name>X0UC71_9ZZZZ</name>
<reference evidence="3" key="1">
    <citation type="journal article" date="2014" name="Front. Microbiol.">
        <title>High frequency of phylogenetically diverse reductive dehalogenase-homologous genes in deep subseafloor sedimentary metagenomes.</title>
        <authorList>
            <person name="Kawai M."/>
            <person name="Futagami T."/>
            <person name="Toyoda A."/>
            <person name="Takaki Y."/>
            <person name="Nishi S."/>
            <person name="Hori S."/>
            <person name="Arai W."/>
            <person name="Tsubouchi T."/>
            <person name="Morono Y."/>
            <person name="Uchiyama I."/>
            <person name="Ito T."/>
            <person name="Fujiyama A."/>
            <person name="Inagaki F."/>
            <person name="Takami H."/>
        </authorList>
    </citation>
    <scope>NUCLEOTIDE SEQUENCE</scope>
    <source>
        <strain evidence="3">Expedition CK06-06</strain>
    </source>
</reference>
<dbReference type="EMBL" id="BARS01013567">
    <property type="protein sequence ID" value="GAF97952.1"/>
    <property type="molecule type" value="Genomic_DNA"/>
</dbReference>
<comment type="caution">
    <text evidence="3">The sequence shown here is derived from an EMBL/GenBank/DDBJ whole genome shotgun (WGS) entry which is preliminary data.</text>
</comment>
<dbReference type="GO" id="GO:0006538">
    <property type="term" value="P:L-glutamate catabolic process"/>
    <property type="evidence" value="ECO:0007669"/>
    <property type="project" value="TreeGrafter"/>
</dbReference>
<keyword evidence="1" id="KW-0560">Oxidoreductase</keyword>
<dbReference type="SMART" id="SM00839">
    <property type="entry name" value="ELFV_dehydrog"/>
    <property type="match status" value="1"/>
</dbReference>
<dbReference type="PANTHER" id="PTHR11606">
    <property type="entry name" value="GLUTAMATE DEHYDROGENASE"/>
    <property type="match status" value="1"/>
</dbReference>
<evidence type="ECO:0000259" key="2">
    <source>
        <dbReference type="SMART" id="SM00839"/>
    </source>
</evidence>
<dbReference type="AlphaFoldDB" id="X0UC71"/>
<feature type="domain" description="Glutamate/phenylalanine/leucine/valine/L-tryptophan dehydrogenase C-terminal" evidence="2">
    <location>
        <begin position="1"/>
        <end position="116"/>
    </location>
</feature>